<gene>
    <name evidence="3" type="ORF">FJD37_14960</name>
    <name evidence="4" type="ORF">FJD38_07430</name>
</gene>
<proteinExistence type="predicted"/>
<dbReference type="EMBL" id="VFIP01000028">
    <property type="protein sequence ID" value="TWR89033.1"/>
    <property type="molecule type" value="Genomic_DNA"/>
</dbReference>
<reference evidence="5 6" key="1">
    <citation type="submission" date="2019-06" db="EMBL/GenBank/DDBJ databases">
        <title>Pseudomonas bimorpha sp. nov. isolated from bovine raw milk and skim milk concentrate.</title>
        <authorList>
            <person name="Hofmann K."/>
            <person name="Huptas C."/>
            <person name="Doll E."/>
            <person name="Scherer S."/>
            <person name="Wenning M."/>
        </authorList>
    </citation>
    <scope>NUCLEOTIDE SEQUENCE [LARGE SCALE GENOMIC DNA]</scope>
    <source>
        <strain evidence="4 6">DSM 108989</strain>
        <strain evidence="3 5">DSM 108990</strain>
    </source>
</reference>
<evidence type="ECO:0000313" key="3">
    <source>
        <dbReference type="EMBL" id="TWR89033.1"/>
    </source>
</evidence>
<dbReference type="EMBL" id="VFIO01000002">
    <property type="protein sequence ID" value="TWR90899.1"/>
    <property type="molecule type" value="Genomic_DNA"/>
</dbReference>
<evidence type="ECO:0000313" key="5">
    <source>
        <dbReference type="Proteomes" id="UP000317901"/>
    </source>
</evidence>
<keyword evidence="6" id="KW-1185">Reference proteome</keyword>
<evidence type="ECO:0000313" key="4">
    <source>
        <dbReference type="EMBL" id="TWR90899.1"/>
    </source>
</evidence>
<protein>
    <submittedName>
        <fullName evidence="3">Pilus assembly protein</fullName>
    </submittedName>
</protein>
<keyword evidence="1" id="KW-1133">Transmembrane helix</keyword>
<name>A0A5C5PVE0_9PSED</name>
<organism evidence="3 5">
    <name type="scientific">Pseudomonas saxonica</name>
    <dbReference type="NCBI Taxonomy" id="2600598"/>
    <lineage>
        <taxon>Bacteria</taxon>
        <taxon>Pseudomonadati</taxon>
        <taxon>Pseudomonadota</taxon>
        <taxon>Gammaproteobacteria</taxon>
        <taxon>Pseudomonadales</taxon>
        <taxon>Pseudomonadaceae</taxon>
        <taxon>Pseudomonas</taxon>
    </lineage>
</organism>
<evidence type="ECO:0000259" key="2">
    <source>
        <dbReference type="Pfam" id="PF07811"/>
    </source>
</evidence>
<evidence type="ECO:0000313" key="6">
    <source>
        <dbReference type="Proteomes" id="UP000318428"/>
    </source>
</evidence>
<keyword evidence="1" id="KW-0812">Transmembrane</keyword>
<keyword evidence="1" id="KW-0472">Membrane</keyword>
<accession>A0A5C5PVE0</accession>
<feature type="transmembrane region" description="Helical" evidence="1">
    <location>
        <begin position="12"/>
        <end position="36"/>
    </location>
</feature>
<dbReference type="Proteomes" id="UP000317901">
    <property type="component" value="Unassembled WGS sequence"/>
</dbReference>
<dbReference type="RefSeq" id="WP_122784970.1">
    <property type="nucleotide sequence ID" value="NZ_CP142033.1"/>
</dbReference>
<comment type="caution">
    <text evidence="3">The sequence shown here is derived from an EMBL/GenBank/DDBJ whole genome shotgun (WGS) entry which is preliminary data.</text>
</comment>
<dbReference type="InterPro" id="IPR012495">
    <property type="entry name" value="TadE-like_dom"/>
</dbReference>
<dbReference type="OrthoDB" id="5574209at2"/>
<feature type="domain" description="TadE-like" evidence="2">
    <location>
        <begin position="11"/>
        <end position="53"/>
    </location>
</feature>
<sequence>MKIGLPRKQQGAAAIEFALVFVIFFAVLYGVVSYSLPLLLLQSFNNSTAEAVRRSVAVDPTLAASAYKTTVENTAKAVLKDKLSWVPGGLKVTQTAVYDPTAGVLTVTASLPASALSTILPVIVLPGNIRVPNLPDNLQSTSSMKF</sequence>
<dbReference type="Pfam" id="PF07811">
    <property type="entry name" value="TadE"/>
    <property type="match status" value="1"/>
</dbReference>
<evidence type="ECO:0000256" key="1">
    <source>
        <dbReference type="SAM" id="Phobius"/>
    </source>
</evidence>
<dbReference type="AlphaFoldDB" id="A0A5C5PVE0"/>
<dbReference type="Proteomes" id="UP000318428">
    <property type="component" value="Unassembled WGS sequence"/>
</dbReference>